<feature type="domain" description="N-acetyltransferase" evidence="1">
    <location>
        <begin position="82"/>
        <end position="176"/>
    </location>
</feature>
<gene>
    <name evidence="2" type="ORF">BJ958_003159</name>
</gene>
<evidence type="ECO:0000313" key="3">
    <source>
        <dbReference type="Proteomes" id="UP000582231"/>
    </source>
</evidence>
<dbReference type="Pfam" id="PF00583">
    <property type="entry name" value="Acetyltransf_1"/>
    <property type="match status" value="1"/>
</dbReference>
<keyword evidence="2" id="KW-0808">Transferase</keyword>
<dbReference type="Proteomes" id="UP000582231">
    <property type="component" value="Unassembled WGS sequence"/>
</dbReference>
<dbReference type="PROSITE" id="PS51186">
    <property type="entry name" value="GNAT"/>
    <property type="match status" value="1"/>
</dbReference>
<dbReference type="InterPro" id="IPR000182">
    <property type="entry name" value="GNAT_dom"/>
</dbReference>
<evidence type="ECO:0000259" key="1">
    <source>
        <dbReference type="PROSITE" id="PS51186"/>
    </source>
</evidence>
<sequence length="176" mass="18842">MTALVPPDVARWKSWAAMIEDFGGTDEMHGSGHWNLEGDPVPTEAGCAAYVAMTELTSTADLDGTRVPSTYFWITDGDGGPEDEVVGFLHLRHLLNDWLLEQGGHIGYAVRPSARRRGHAARALALGVEAAAGLGIERVLVTCDVGNDASRRTIEAGGGVLEDERAGKLRYWIATG</sequence>
<dbReference type="PANTHER" id="PTHR39173">
    <property type="entry name" value="ACETYLTRANSFERASE"/>
    <property type="match status" value="1"/>
</dbReference>
<dbReference type="PANTHER" id="PTHR39173:SF1">
    <property type="entry name" value="ACETYLTRANSFERASE"/>
    <property type="match status" value="1"/>
</dbReference>
<reference evidence="2 3" key="1">
    <citation type="submission" date="2020-07" db="EMBL/GenBank/DDBJ databases">
        <title>Sequencing the genomes of 1000 actinobacteria strains.</title>
        <authorList>
            <person name="Klenk H.-P."/>
        </authorList>
    </citation>
    <scope>NUCLEOTIDE SEQUENCE [LARGE SCALE GENOMIC DNA]</scope>
    <source>
        <strain evidence="2 3">DSM 19082</strain>
    </source>
</reference>
<dbReference type="GO" id="GO:0016747">
    <property type="term" value="F:acyltransferase activity, transferring groups other than amino-acyl groups"/>
    <property type="evidence" value="ECO:0007669"/>
    <property type="project" value="InterPro"/>
</dbReference>
<dbReference type="InterPro" id="IPR016181">
    <property type="entry name" value="Acyl_CoA_acyltransferase"/>
</dbReference>
<evidence type="ECO:0000313" key="2">
    <source>
        <dbReference type="EMBL" id="NYD31613.1"/>
    </source>
</evidence>
<dbReference type="EMBL" id="JACCBF010000001">
    <property type="protein sequence ID" value="NYD31613.1"/>
    <property type="molecule type" value="Genomic_DNA"/>
</dbReference>
<dbReference type="RefSeq" id="WP_179727900.1">
    <property type="nucleotide sequence ID" value="NZ_BAABEF010000001.1"/>
</dbReference>
<comment type="caution">
    <text evidence="2">The sequence shown here is derived from an EMBL/GenBank/DDBJ whole genome shotgun (WGS) entry which is preliminary data.</text>
</comment>
<proteinExistence type="predicted"/>
<dbReference type="Gene3D" id="3.40.630.30">
    <property type="match status" value="1"/>
</dbReference>
<keyword evidence="3" id="KW-1185">Reference proteome</keyword>
<dbReference type="SUPFAM" id="SSF55729">
    <property type="entry name" value="Acyl-CoA N-acyltransferases (Nat)"/>
    <property type="match status" value="1"/>
</dbReference>
<dbReference type="AlphaFoldDB" id="A0A852R9L8"/>
<organism evidence="2 3">
    <name type="scientific">Nocardioides kongjuensis</name>
    <dbReference type="NCBI Taxonomy" id="349522"/>
    <lineage>
        <taxon>Bacteria</taxon>
        <taxon>Bacillati</taxon>
        <taxon>Actinomycetota</taxon>
        <taxon>Actinomycetes</taxon>
        <taxon>Propionibacteriales</taxon>
        <taxon>Nocardioidaceae</taxon>
        <taxon>Nocardioides</taxon>
    </lineage>
</organism>
<accession>A0A852R9L8</accession>
<name>A0A852R9L8_9ACTN</name>
<protein>
    <submittedName>
        <fullName evidence="2">Putative acetyltransferase</fullName>
    </submittedName>
</protein>